<dbReference type="PANTHER" id="PTHR11693:SF22">
    <property type="entry name" value="ATP SYNTHASE SUBUNIT GAMMA, MITOCHONDRIAL"/>
    <property type="match status" value="1"/>
</dbReference>
<dbReference type="PROSITE" id="PS00153">
    <property type="entry name" value="ATPASE_GAMMA"/>
    <property type="match status" value="1"/>
</dbReference>
<keyword evidence="6 10" id="KW-0406">Ion transport</keyword>
<evidence type="ECO:0000256" key="5">
    <source>
        <dbReference type="ARBA" id="ARBA00022781"/>
    </source>
</evidence>
<keyword evidence="4 10" id="KW-0813">Transport</keyword>
<dbReference type="InterPro" id="IPR035968">
    <property type="entry name" value="ATP_synth_F1_ATPase_gsu"/>
</dbReference>
<comment type="similarity">
    <text evidence="3 10">Belongs to the ATPase gamma chain family.</text>
</comment>
<keyword evidence="12" id="KW-1185">Reference proteome</keyword>
<dbReference type="CDD" id="cd12151">
    <property type="entry name" value="F1-ATPase_gamma"/>
    <property type="match status" value="1"/>
</dbReference>
<organism evidence="11 12">
    <name type="scientific">Candidatus Clostridium radicumherbarum</name>
    <dbReference type="NCBI Taxonomy" id="3381662"/>
    <lineage>
        <taxon>Bacteria</taxon>
        <taxon>Bacillati</taxon>
        <taxon>Bacillota</taxon>
        <taxon>Clostridia</taxon>
        <taxon>Eubacteriales</taxon>
        <taxon>Clostridiaceae</taxon>
        <taxon>Clostridium</taxon>
    </lineage>
</organism>
<dbReference type="Gene3D" id="1.10.287.80">
    <property type="entry name" value="ATP synthase, gamma subunit, helix hairpin domain"/>
    <property type="match status" value="1"/>
</dbReference>
<keyword evidence="7 10" id="KW-0472">Membrane</keyword>
<reference evidence="11 12" key="1">
    <citation type="submission" date="2024-11" db="EMBL/GenBank/DDBJ databases">
        <authorList>
            <person name="Heng Y.C."/>
            <person name="Lim A.C.H."/>
            <person name="Lee J.K.Y."/>
            <person name="Kittelmann S."/>
        </authorList>
    </citation>
    <scope>NUCLEOTIDE SEQUENCE [LARGE SCALE GENOMIC DNA]</scope>
    <source>
        <strain evidence="11 12">WILCCON 0202</strain>
    </source>
</reference>
<evidence type="ECO:0000256" key="2">
    <source>
        <dbReference type="ARBA" id="ARBA00004170"/>
    </source>
</evidence>
<dbReference type="Pfam" id="PF00231">
    <property type="entry name" value="ATP-synt"/>
    <property type="match status" value="1"/>
</dbReference>
<dbReference type="EMBL" id="JBJHZY010000004">
    <property type="protein sequence ID" value="MFL0269843.1"/>
    <property type="molecule type" value="Genomic_DNA"/>
</dbReference>
<keyword evidence="9 10" id="KW-0066">ATP synthesis</keyword>
<dbReference type="Gene3D" id="3.40.1380.10">
    <property type="match status" value="1"/>
</dbReference>
<evidence type="ECO:0000256" key="8">
    <source>
        <dbReference type="ARBA" id="ARBA00023196"/>
    </source>
</evidence>
<dbReference type="PRINTS" id="PR00126">
    <property type="entry name" value="ATPASEGAMMA"/>
</dbReference>
<keyword evidence="10" id="KW-1003">Cell membrane</keyword>
<dbReference type="InterPro" id="IPR023632">
    <property type="entry name" value="ATP_synth_F1_gsu_CS"/>
</dbReference>
<comment type="caution">
    <text evidence="11">The sequence shown here is derived from an EMBL/GenBank/DDBJ whole genome shotgun (WGS) entry which is preliminary data.</text>
</comment>
<evidence type="ECO:0000256" key="4">
    <source>
        <dbReference type="ARBA" id="ARBA00022448"/>
    </source>
</evidence>
<dbReference type="RefSeq" id="WP_406766464.1">
    <property type="nucleotide sequence ID" value="NZ_JBJHZY010000004.1"/>
</dbReference>
<dbReference type="NCBIfam" id="TIGR01146">
    <property type="entry name" value="ATPsyn_F1gamma"/>
    <property type="match status" value="1"/>
</dbReference>
<gene>
    <name evidence="10 11" type="primary">atpG</name>
    <name evidence="11" type="ORF">ACJDUH_17345</name>
</gene>
<keyword evidence="8 10" id="KW-0139">CF(1)</keyword>
<dbReference type="HAMAP" id="MF_00815">
    <property type="entry name" value="ATP_synth_gamma_bact"/>
    <property type="match status" value="1"/>
</dbReference>
<comment type="subunit">
    <text evidence="10">F-type ATPases have 2 components, CF(1) - the catalytic core - and CF(0) - the membrane proton channel. CF(1) has five subunits: alpha(3), beta(3), gamma(1), delta(1), epsilon(1). CF(0) has three main subunits: a, b and c.</text>
</comment>
<keyword evidence="5 10" id="KW-0375">Hydrogen ion transport</keyword>
<accession>A0ABW8TZ08</accession>
<evidence type="ECO:0000256" key="7">
    <source>
        <dbReference type="ARBA" id="ARBA00023136"/>
    </source>
</evidence>
<evidence type="ECO:0000256" key="1">
    <source>
        <dbReference type="ARBA" id="ARBA00003456"/>
    </source>
</evidence>
<dbReference type="Proteomes" id="UP001623661">
    <property type="component" value="Unassembled WGS sequence"/>
</dbReference>
<name>A0ABW8TZ08_9CLOT</name>
<evidence type="ECO:0000313" key="11">
    <source>
        <dbReference type="EMBL" id="MFL0269843.1"/>
    </source>
</evidence>
<proteinExistence type="inferred from homology"/>
<sequence length="287" mass="32543">MAGSGLVGIKRRIKSVTSTRKITNAMGLVATAKLRKTKQSLEFNDMFREHFSKILNEVLDNNEVENVYINGNNINKKLYIVLTSDSGLCGSYNVNILNKAAEEISKDRENSLIMAVGEKGVAYFNRLNYEVRAKFINLPDVPTTKEAKTIGNAAVEMYTKGEVGEINVIYMKFHAQNSQEIVVERLLPLKERAYDFNNTNFGKYMKFEPDIDLLINNIFPMYIREKMLSYLIHSKTSEQAIRMMAMDGATKNANELLDKLKLQYNRMRQGAITQEISEIVGGAEAQK</sequence>
<evidence type="ECO:0000256" key="3">
    <source>
        <dbReference type="ARBA" id="ARBA00007681"/>
    </source>
</evidence>
<evidence type="ECO:0000256" key="10">
    <source>
        <dbReference type="HAMAP-Rule" id="MF_00815"/>
    </source>
</evidence>
<dbReference type="InterPro" id="IPR000131">
    <property type="entry name" value="ATP_synth_F1_gsu"/>
</dbReference>
<evidence type="ECO:0000256" key="6">
    <source>
        <dbReference type="ARBA" id="ARBA00023065"/>
    </source>
</evidence>
<comment type="function">
    <text evidence="1 10">Produces ATP from ADP in the presence of a proton gradient across the membrane. The gamma chain is believed to be important in regulating ATPase activity and the flow of protons through the CF(0) complex.</text>
</comment>
<comment type="subcellular location">
    <subcellularLocation>
        <location evidence="10">Cell membrane</location>
        <topology evidence="10">Peripheral membrane protein</topology>
    </subcellularLocation>
    <subcellularLocation>
        <location evidence="2">Membrane</location>
        <topology evidence="2">Peripheral membrane protein</topology>
    </subcellularLocation>
</comment>
<evidence type="ECO:0000256" key="9">
    <source>
        <dbReference type="ARBA" id="ARBA00023310"/>
    </source>
</evidence>
<dbReference type="SUPFAM" id="SSF52943">
    <property type="entry name" value="ATP synthase (F1-ATPase), gamma subunit"/>
    <property type="match status" value="1"/>
</dbReference>
<protein>
    <recommendedName>
        <fullName evidence="10">ATP synthase gamma chain</fullName>
    </recommendedName>
    <alternativeName>
        <fullName evidence="10">ATP synthase F1 sector gamma subunit</fullName>
    </alternativeName>
    <alternativeName>
        <fullName evidence="10">F-ATPase gamma subunit</fullName>
    </alternativeName>
</protein>
<dbReference type="PANTHER" id="PTHR11693">
    <property type="entry name" value="ATP SYNTHASE GAMMA CHAIN"/>
    <property type="match status" value="1"/>
</dbReference>
<evidence type="ECO:0000313" key="12">
    <source>
        <dbReference type="Proteomes" id="UP001623661"/>
    </source>
</evidence>